<name>A0A8J5CPD7_CHIOP</name>
<evidence type="ECO:0000256" key="1">
    <source>
        <dbReference type="SAM" id="Phobius"/>
    </source>
</evidence>
<feature type="transmembrane region" description="Helical" evidence="1">
    <location>
        <begin position="152"/>
        <end position="172"/>
    </location>
</feature>
<keyword evidence="1" id="KW-0472">Membrane</keyword>
<reference evidence="2" key="1">
    <citation type="submission" date="2020-07" db="EMBL/GenBank/DDBJ databases">
        <title>The High-quality genome of the commercially important snow crab, Chionoecetes opilio.</title>
        <authorList>
            <person name="Jeong J.-H."/>
            <person name="Ryu S."/>
        </authorList>
    </citation>
    <scope>NUCLEOTIDE SEQUENCE</scope>
    <source>
        <strain evidence="2">MADBK_172401_WGS</strain>
        <tissue evidence="2">Digestive gland</tissue>
    </source>
</reference>
<feature type="transmembrane region" description="Helical" evidence="1">
    <location>
        <begin position="118"/>
        <end position="140"/>
    </location>
</feature>
<dbReference type="PANTHER" id="PTHR11360">
    <property type="entry name" value="MONOCARBOXYLATE TRANSPORTER"/>
    <property type="match status" value="1"/>
</dbReference>
<dbReference type="Pfam" id="PF07690">
    <property type="entry name" value="MFS_1"/>
    <property type="match status" value="1"/>
</dbReference>
<dbReference type="InterPro" id="IPR011701">
    <property type="entry name" value="MFS"/>
</dbReference>
<dbReference type="SUPFAM" id="SSF103473">
    <property type="entry name" value="MFS general substrate transporter"/>
    <property type="match status" value="1"/>
</dbReference>
<dbReference type="EMBL" id="JACEEZ010018938">
    <property type="protein sequence ID" value="KAG0716341.1"/>
    <property type="molecule type" value="Genomic_DNA"/>
</dbReference>
<dbReference type="AlphaFoldDB" id="A0A8J5CPD7"/>
<keyword evidence="1" id="KW-0812">Transmembrane</keyword>
<evidence type="ECO:0000313" key="2">
    <source>
        <dbReference type="EMBL" id="KAG0716341.1"/>
    </source>
</evidence>
<dbReference type="InterPro" id="IPR036259">
    <property type="entry name" value="MFS_trans_sf"/>
</dbReference>
<feature type="transmembrane region" description="Helical" evidence="1">
    <location>
        <begin position="93"/>
        <end position="112"/>
    </location>
</feature>
<gene>
    <name evidence="2" type="primary">Slc16a4_1</name>
    <name evidence="2" type="ORF">GWK47_009954</name>
</gene>
<proteinExistence type="predicted"/>
<feature type="transmembrane region" description="Helical" evidence="1">
    <location>
        <begin position="28"/>
        <end position="53"/>
    </location>
</feature>
<dbReference type="GO" id="GO:0008028">
    <property type="term" value="F:monocarboxylic acid transmembrane transporter activity"/>
    <property type="evidence" value="ECO:0007669"/>
    <property type="project" value="TreeGrafter"/>
</dbReference>
<dbReference type="InterPro" id="IPR050327">
    <property type="entry name" value="Proton-linked_MCT"/>
</dbReference>
<dbReference type="OrthoDB" id="6377051at2759"/>
<dbReference type="PANTHER" id="PTHR11360:SF306">
    <property type="entry name" value="RE01051P"/>
    <property type="match status" value="1"/>
</dbReference>
<feature type="transmembrane region" description="Helical" evidence="1">
    <location>
        <begin position="59"/>
        <end position="81"/>
    </location>
</feature>
<feature type="transmembrane region" description="Helical" evidence="1">
    <location>
        <begin position="184"/>
        <end position="203"/>
    </location>
</feature>
<keyword evidence="1" id="KW-1133">Transmembrane helix</keyword>
<dbReference type="Proteomes" id="UP000770661">
    <property type="component" value="Unassembled WGS sequence"/>
</dbReference>
<sequence length="223" mass="24032">MGVGLRALVGRVARSTVADLRILRSPRALIIAFGCTFFINGLYSFVMMVPFAMQTAGHSLADAAYCISASAVANLVMRVLGSVLSDYAWFNMRIAYMTGLALTATSIFAFSLLDSVPWMMAAMITLGLGVGTTMSIYNLVMVRFMGLENLAPTFGASGLVLAIGFLALGPLVGMIRDATGSYSVSMWVLSGYVYISFVLWVFMPAAQAHDRRRAEKEAEETTS</sequence>
<keyword evidence="3" id="KW-1185">Reference proteome</keyword>
<dbReference type="Gene3D" id="1.20.1250.20">
    <property type="entry name" value="MFS general substrate transporter like domains"/>
    <property type="match status" value="1"/>
</dbReference>
<accession>A0A8J5CPD7</accession>
<comment type="caution">
    <text evidence="2">The sequence shown here is derived from an EMBL/GenBank/DDBJ whole genome shotgun (WGS) entry which is preliminary data.</text>
</comment>
<protein>
    <submittedName>
        <fullName evidence="2">Monocarboxylate transporter 5</fullName>
    </submittedName>
</protein>
<evidence type="ECO:0000313" key="3">
    <source>
        <dbReference type="Proteomes" id="UP000770661"/>
    </source>
</evidence>
<organism evidence="2 3">
    <name type="scientific">Chionoecetes opilio</name>
    <name type="common">Atlantic snow crab</name>
    <name type="synonym">Cancer opilio</name>
    <dbReference type="NCBI Taxonomy" id="41210"/>
    <lineage>
        <taxon>Eukaryota</taxon>
        <taxon>Metazoa</taxon>
        <taxon>Ecdysozoa</taxon>
        <taxon>Arthropoda</taxon>
        <taxon>Crustacea</taxon>
        <taxon>Multicrustacea</taxon>
        <taxon>Malacostraca</taxon>
        <taxon>Eumalacostraca</taxon>
        <taxon>Eucarida</taxon>
        <taxon>Decapoda</taxon>
        <taxon>Pleocyemata</taxon>
        <taxon>Brachyura</taxon>
        <taxon>Eubrachyura</taxon>
        <taxon>Majoidea</taxon>
        <taxon>Majidae</taxon>
        <taxon>Chionoecetes</taxon>
    </lineage>
</organism>